<proteinExistence type="predicted"/>
<dbReference type="RefSeq" id="WP_222578518.1">
    <property type="nucleotide sequence ID" value="NZ_JAHVHU010000003.1"/>
</dbReference>
<organism evidence="1 2">
    <name type="scientific">Membranihabitans marinus</name>
    <dbReference type="NCBI Taxonomy" id="1227546"/>
    <lineage>
        <taxon>Bacteria</taxon>
        <taxon>Pseudomonadati</taxon>
        <taxon>Bacteroidota</taxon>
        <taxon>Saprospiria</taxon>
        <taxon>Saprospirales</taxon>
        <taxon>Saprospiraceae</taxon>
        <taxon>Membranihabitans</taxon>
    </lineage>
</organism>
<reference evidence="1" key="1">
    <citation type="submission" date="2021-06" db="EMBL/GenBank/DDBJ databases">
        <title>44 bacteria genomes isolated from Dapeng, Shenzhen.</title>
        <authorList>
            <person name="Zheng W."/>
            <person name="Yu S."/>
            <person name="Huang Y."/>
        </authorList>
    </citation>
    <scope>NUCLEOTIDE SEQUENCE</scope>
    <source>
        <strain evidence="1">DP5N28-2</strain>
    </source>
</reference>
<keyword evidence="2" id="KW-1185">Reference proteome</keyword>
<dbReference type="EMBL" id="JAHVHU010000003">
    <property type="protein sequence ID" value="MBY5956994.1"/>
    <property type="molecule type" value="Genomic_DNA"/>
</dbReference>
<gene>
    <name evidence="1" type="ORF">KUV50_02530</name>
</gene>
<dbReference type="AlphaFoldDB" id="A0A953HJG2"/>
<evidence type="ECO:0000313" key="2">
    <source>
        <dbReference type="Proteomes" id="UP000753961"/>
    </source>
</evidence>
<dbReference type="Proteomes" id="UP000753961">
    <property type="component" value="Unassembled WGS sequence"/>
</dbReference>
<evidence type="ECO:0000313" key="1">
    <source>
        <dbReference type="EMBL" id="MBY5956994.1"/>
    </source>
</evidence>
<sequence>MAKIIKIAATVLVLGGFMWSCQSETNDEIPEIALKIRSNECRIAEIANYVDDSWTTSIQELSDYLPETLPEQERENILHLKSADLIRMFESYEDFDPEGHELVDSMEQLDIQWADSLRHLSLQNKNLSMKMDSLFSMVTDAEKEEELYSIVDEIQKRPCPVQ</sequence>
<accession>A0A953HJG2</accession>
<name>A0A953HJG2_9BACT</name>
<protein>
    <submittedName>
        <fullName evidence="1">Uncharacterized protein</fullName>
    </submittedName>
</protein>
<comment type="caution">
    <text evidence="1">The sequence shown here is derived from an EMBL/GenBank/DDBJ whole genome shotgun (WGS) entry which is preliminary data.</text>
</comment>